<evidence type="ECO:0000313" key="2">
    <source>
        <dbReference type="Proteomes" id="UP001597182"/>
    </source>
</evidence>
<dbReference type="EMBL" id="JBHTMB010000198">
    <property type="protein sequence ID" value="MFD1236037.1"/>
    <property type="molecule type" value="Genomic_DNA"/>
</dbReference>
<dbReference type="GO" id="GO:0102208">
    <property type="term" value="F:2-polyprenyl-6-hydroxyphenol methylase activity"/>
    <property type="evidence" value="ECO:0007669"/>
    <property type="project" value="UniProtKB-EC"/>
</dbReference>
<reference evidence="2" key="1">
    <citation type="journal article" date="2019" name="Int. J. Syst. Evol. Microbiol.">
        <title>The Global Catalogue of Microorganisms (GCM) 10K type strain sequencing project: providing services to taxonomists for standard genome sequencing and annotation.</title>
        <authorList>
            <consortium name="The Broad Institute Genomics Platform"/>
            <consortium name="The Broad Institute Genome Sequencing Center for Infectious Disease"/>
            <person name="Wu L."/>
            <person name="Ma J."/>
        </authorList>
    </citation>
    <scope>NUCLEOTIDE SEQUENCE [LARGE SCALE GENOMIC DNA]</scope>
    <source>
        <strain evidence="2">CCUG 49018</strain>
    </source>
</reference>
<dbReference type="PANTHER" id="PTHR43861">
    <property type="entry name" value="TRANS-ACONITATE 2-METHYLTRANSFERASE-RELATED"/>
    <property type="match status" value="1"/>
</dbReference>
<accession>A0ABW3VL88</accession>
<keyword evidence="2" id="KW-1185">Reference proteome</keyword>
<dbReference type="Pfam" id="PF13489">
    <property type="entry name" value="Methyltransf_23"/>
    <property type="match status" value="1"/>
</dbReference>
<protein>
    <submittedName>
        <fullName evidence="1">Class I SAM-dependent methyltransferase</fullName>
        <ecNumber evidence="1">2.1.1.222</ecNumber>
        <ecNumber evidence="1">2.1.1.64</ecNumber>
    </submittedName>
</protein>
<dbReference type="Proteomes" id="UP001597182">
    <property type="component" value="Unassembled WGS sequence"/>
</dbReference>
<keyword evidence="1" id="KW-0489">Methyltransferase</keyword>
<dbReference type="SUPFAM" id="SSF53335">
    <property type="entry name" value="S-adenosyl-L-methionine-dependent methyltransferases"/>
    <property type="match status" value="1"/>
</dbReference>
<dbReference type="Gene3D" id="3.40.50.150">
    <property type="entry name" value="Vaccinia Virus protein VP39"/>
    <property type="match status" value="1"/>
</dbReference>
<evidence type="ECO:0000313" key="1">
    <source>
        <dbReference type="EMBL" id="MFD1236037.1"/>
    </source>
</evidence>
<organism evidence="1 2">
    <name type="scientific">Pseudonocardia benzenivorans</name>
    <dbReference type="NCBI Taxonomy" id="228005"/>
    <lineage>
        <taxon>Bacteria</taxon>
        <taxon>Bacillati</taxon>
        <taxon>Actinomycetota</taxon>
        <taxon>Actinomycetes</taxon>
        <taxon>Pseudonocardiales</taxon>
        <taxon>Pseudonocardiaceae</taxon>
        <taxon>Pseudonocardia</taxon>
    </lineage>
</organism>
<keyword evidence="1" id="KW-0808">Transferase</keyword>
<dbReference type="CDD" id="cd02440">
    <property type="entry name" value="AdoMet_MTases"/>
    <property type="match status" value="1"/>
</dbReference>
<proteinExistence type="predicted"/>
<dbReference type="EC" id="2.1.1.222" evidence="1"/>
<dbReference type="EC" id="2.1.1.64" evidence="1"/>
<dbReference type="RefSeq" id="WP_346093975.1">
    <property type="nucleotide sequence ID" value="NZ_BAABKS010000085.1"/>
</dbReference>
<gene>
    <name evidence="1" type="ORF">ACFQ34_22325</name>
</gene>
<dbReference type="GO" id="GO:0032259">
    <property type="term" value="P:methylation"/>
    <property type="evidence" value="ECO:0007669"/>
    <property type="project" value="UniProtKB-KW"/>
</dbReference>
<name>A0ABW3VL88_9PSEU</name>
<dbReference type="GO" id="GO:0061542">
    <property type="term" value="F:3-demethylubiquinol 3-O-methyltransferase activity"/>
    <property type="evidence" value="ECO:0007669"/>
    <property type="project" value="UniProtKB-EC"/>
</dbReference>
<comment type="caution">
    <text evidence="1">The sequence shown here is derived from an EMBL/GenBank/DDBJ whole genome shotgun (WGS) entry which is preliminary data.</text>
</comment>
<dbReference type="InterPro" id="IPR029063">
    <property type="entry name" value="SAM-dependent_MTases_sf"/>
</dbReference>
<sequence length="361" mass="40774">MLLTNARSRPLLKAIRHKLWSAVQNVERPAESGVHIDPAEVPPVDMSTRSRWHREAAASPEMAAFHEVLRVDGRSVRESVLDDLATFYETTPEEARRRCLHWEQISVQEWAEAGGDEGDRGRVEFYRTTRSWSYDLMWWAYLQSEGHADPSNVVAVRFLQEWAPGRRHLDFGSGVGVTTQLFAALGWDSTMADLSSTLLDFARFRIERRGGHPTAIDLLDQTLPAGGYDAITAIDTLAHVPDINETARTLHAALGPDGVLVTNLDIREAAPETVWHLHDDAKRAEYDLRRAGFVPLATMGYDMTGYRKVPASGPRFRLFVFTSWLLLVSPPRRWAAAATRPLLRGLYRLRERLRGGRRQDG</sequence>